<dbReference type="OrthoDB" id="3647501at2759"/>
<accession>A0A8H6RLT8</accession>
<dbReference type="AlphaFoldDB" id="A0A8H6RLT8"/>
<evidence type="ECO:0000256" key="1">
    <source>
        <dbReference type="SAM" id="MobiDB-lite"/>
    </source>
</evidence>
<dbReference type="Proteomes" id="UP000660729">
    <property type="component" value="Unassembled WGS sequence"/>
</dbReference>
<comment type="caution">
    <text evidence="2">The sequence shown here is derived from an EMBL/GenBank/DDBJ whole genome shotgun (WGS) entry which is preliminary data.</text>
</comment>
<feature type="region of interest" description="Disordered" evidence="1">
    <location>
        <begin position="92"/>
        <end position="124"/>
    </location>
</feature>
<gene>
    <name evidence="2" type="ORF">HII31_05673</name>
</gene>
<organism evidence="2 3">
    <name type="scientific">Pseudocercospora fuligena</name>
    <dbReference type="NCBI Taxonomy" id="685502"/>
    <lineage>
        <taxon>Eukaryota</taxon>
        <taxon>Fungi</taxon>
        <taxon>Dikarya</taxon>
        <taxon>Ascomycota</taxon>
        <taxon>Pezizomycotina</taxon>
        <taxon>Dothideomycetes</taxon>
        <taxon>Dothideomycetidae</taxon>
        <taxon>Mycosphaerellales</taxon>
        <taxon>Mycosphaerellaceae</taxon>
        <taxon>Pseudocercospora</taxon>
    </lineage>
</organism>
<evidence type="ECO:0000313" key="3">
    <source>
        <dbReference type="Proteomes" id="UP000660729"/>
    </source>
</evidence>
<evidence type="ECO:0000313" key="2">
    <source>
        <dbReference type="EMBL" id="KAF7192982.1"/>
    </source>
</evidence>
<protein>
    <submittedName>
        <fullName evidence="2">Uncharacterized protein</fullName>
    </submittedName>
</protein>
<name>A0A8H6RLT8_9PEZI</name>
<proteinExistence type="predicted"/>
<dbReference type="EMBL" id="JABCIY010000098">
    <property type="protein sequence ID" value="KAF7192982.1"/>
    <property type="molecule type" value="Genomic_DNA"/>
</dbReference>
<feature type="compositionally biased region" description="Polar residues" evidence="1">
    <location>
        <begin position="10"/>
        <end position="45"/>
    </location>
</feature>
<feature type="region of interest" description="Disordered" evidence="1">
    <location>
        <begin position="1"/>
        <end position="77"/>
    </location>
</feature>
<sequence>MDIAPPRRYTSPNPWTPPSQQKFRSSTSANIRNDDIPSSPTQPLAPTQLRRISEASELAGASQEDLNENRPNSASRFSKRFSWVPGWSFAGEKRQSKIPGPSPEDENENGPESPTDSVTGRRESVAQRFSRRFSSIGESWVFNPEPSHETNFPPSVEFPEEDGKKVCLSVFGTIDSLDGTVMKLQIPMGMCQADLANQKEYIPVLEYIGPKLKNGDMLVRPFMARFSRDPNMAMVMRGSMQDYVFKCHIVGIFPMKVFGSELPVPYAMDVQLY</sequence>
<reference evidence="2" key="1">
    <citation type="submission" date="2020-04" db="EMBL/GenBank/DDBJ databases">
        <title>Draft genome resource of the tomato pathogen Pseudocercospora fuligena.</title>
        <authorList>
            <person name="Zaccaron A."/>
        </authorList>
    </citation>
    <scope>NUCLEOTIDE SEQUENCE</scope>
    <source>
        <strain evidence="2">PF001</strain>
    </source>
</reference>
<keyword evidence="3" id="KW-1185">Reference proteome</keyword>